<evidence type="ECO:0000313" key="12">
    <source>
        <dbReference type="Proteomes" id="UP000048289"/>
    </source>
</evidence>
<evidence type="ECO:0000313" key="8">
    <source>
        <dbReference type="Proteomes" id="UP000044938"/>
    </source>
</evidence>
<reference evidence="7 8" key="2">
    <citation type="submission" date="2015-03" db="EMBL/GenBank/DDBJ databases">
        <authorList>
            <consortium name="Pathogen Informatics"/>
        </authorList>
    </citation>
    <scope>NUCLEOTIDE SEQUENCE [LARGE SCALE GENOMIC DNA]</scope>
    <source>
        <strain evidence="3 10">C09601061</strain>
        <strain evidence="5 9">G09801536</strain>
        <strain evidence="1 12">G09901357</strain>
        <strain evidence="2 11">H09601792</strain>
        <strain evidence="4 8">M09401471</strain>
        <strain evidence="7">N09902308</strain>
    </source>
</reference>
<organism evidence="1 12">
    <name type="scientific">Mycobacterium tuberculosis</name>
    <dbReference type="NCBI Taxonomy" id="1773"/>
    <lineage>
        <taxon>Bacteria</taxon>
        <taxon>Bacillati</taxon>
        <taxon>Actinomycetota</taxon>
        <taxon>Actinomycetes</taxon>
        <taxon>Mycobacteriales</taxon>
        <taxon>Mycobacteriaceae</taxon>
        <taxon>Mycobacterium</taxon>
        <taxon>Mycobacterium tuberculosis complex</taxon>
    </lineage>
</organism>
<evidence type="ECO:0000313" key="9">
    <source>
        <dbReference type="Proteomes" id="UP000045842"/>
    </source>
</evidence>
<evidence type="ECO:0000313" key="2">
    <source>
        <dbReference type="EMBL" id="CFE57023.1"/>
    </source>
</evidence>
<name>A0A654TAM1_MYCTX</name>
<dbReference type="EMBL" id="CFOE01000345">
    <property type="protein sequence ID" value="CFE40523.1"/>
    <property type="molecule type" value="Genomic_DNA"/>
</dbReference>
<evidence type="ECO:0000313" key="10">
    <source>
        <dbReference type="Proteomes" id="UP000046680"/>
    </source>
</evidence>
<evidence type="ECO:0000313" key="6">
    <source>
        <dbReference type="EMBL" id="COW79646.1"/>
    </source>
</evidence>
<dbReference type="Proteomes" id="UP000039021">
    <property type="component" value="Unassembled WGS sequence"/>
</dbReference>
<evidence type="ECO:0000313" key="3">
    <source>
        <dbReference type="EMBL" id="CFR65122.1"/>
    </source>
</evidence>
<dbReference type="AlphaFoldDB" id="A0A654TAM1"/>
<dbReference type="EMBL" id="CSAD01000404">
    <property type="protein sequence ID" value="COV92918.1"/>
    <property type="molecule type" value="Genomic_DNA"/>
</dbReference>
<dbReference type="Proteomes" id="UP000045842">
    <property type="component" value="Unassembled WGS sequence"/>
</dbReference>
<dbReference type="EMBL" id="CGCX01000028">
    <property type="protein sequence ID" value="CFR65122.1"/>
    <property type="molecule type" value="Genomic_DNA"/>
</dbReference>
<evidence type="ECO:0000313" key="5">
    <source>
        <dbReference type="EMBL" id="COV92918.1"/>
    </source>
</evidence>
<dbReference type="Proteomes" id="UP000048289">
    <property type="component" value="Unassembled WGS sequence"/>
</dbReference>
<dbReference type="Proteomes" id="UP000046947">
    <property type="component" value="Unassembled WGS sequence"/>
</dbReference>
<evidence type="ECO:0000313" key="1">
    <source>
        <dbReference type="EMBL" id="CFE40523.1"/>
    </source>
</evidence>
<dbReference type="EMBL" id="CSAJ01000091">
    <property type="protein sequence ID" value="COV84338.1"/>
    <property type="molecule type" value="Genomic_DNA"/>
</dbReference>
<dbReference type="Proteomes" id="UP000044938">
    <property type="component" value="Unassembled WGS sequence"/>
</dbReference>
<evidence type="ECO:0000313" key="7">
    <source>
        <dbReference type="Proteomes" id="UP000039021"/>
    </source>
</evidence>
<gene>
    <name evidence="3" type="ORF">ERS007657_00149</name>
    <name evidence="5" type="ORF">ERS007679_02725</name>
    <name evidence="1" type="ORF">ERS007681_02543</name>
    <name evidence="2" type="ORF">ERS007688_02573</name>
    <name evidence="4" type="ORF">ERS007720_01035</name>
    <name evidence="6" type="ORF">ERS007739_00093</name>
</gene>
<accession>A0A654TAM1</accession>
<dbReference type="EMBL" id="CSBK01000019">
    <property type="protein sequence ID" value="COW79646.1"/>
    <property type="molecule type" value="Genomic_DNA"/>
</dbReference>
<evidence type="ECO:0000313" key="4">
    <source>
        <dbReference type="EMBL" id="COV84338.1"/>
    </source>
</evidence>
<sequence>MLLESNSLNTFPARRIARIDCASSGATATARVSPIASNGGTATLTKTVNPSQHSKMGIAARRIVRGMIGCGPDGVSLMWTSPGTM</sequence>
<dbReference type="EMBL" id="CFOH01000443">
    <property type="protein sequence ID" value="CFE57023.1"/>
    <property type="molecule type" value="Genomic_DNA"/>
</dbReference>
<protein>
    <submittedName>
        <fullName evidence="1">Uncharacterized protein</fullName>
    </submittedName>
</protein>
<reference evidence="6" key="1">
    <citation type="submission" date="2015-03" db="EMBL/GenBank/DDBJ databases">
        <authorList>
            <consortium name="Pathogen Informatics"/>
            <person name="Murphy D."/>
        </authorList>
    </citation>
    <scope>NUCLEOTIDE SEQUENCE</scope>
    <source>
        <strain evidence="6">N09902308</strain>
    </source>
</reference>
<dbReference type="Proteomes" id="UP000046680">
    <property type="component" value="Unassembled WGS sequence"/>
</dbReference>
<evidence type="ECO:0000313" key="11">
    <source>
        <dbReference type="Proteomes" id="UP000046947"/>
    </source>
</evidence>
<proteinExistence type="predicted"/>